<dbReference type="EMBL" id="RWGY01000567">
    <property type="protein sequence ID" value="TVU00602.1"/>
    <property type="molecule type" value="Genomic_DNA"/>
</dbReference>
<keyword evidence="8" id="KW-1185">Reference proteome</keyword>
<comment type="caution">
    <text evidence="7">The sequence shown here is derived from an EMBL/GenBank/DDBJ whole genome shotgun (WGS) entry which is preliminary data.</text>
</comment>
<name>A0A5J9SNJ4_9POAL</name>
<feature type="transmembrane region" description="Helical" evidence="5">
    <location>
        <begin position="145"/>
        <end position="166"/>
    </location>
</feature>
<reference evidence="7 8" key="1">
    <citation type="journal article" date="2019" name="Sci. Rep.">
        <title>A high-quality genome of Eragrostis curvula grass provides insights into Poaceae evolution and supports new strategies to enhance forage quality.</title>
        <authorList>
            <person name="Carballo J."/>
            <person name="Santos B.A.C.M."/>
            <person name="Zappacosta D."/>
            <person name="Garbus I."/>
            <person name="Selva J.P."/>
            <person name="Gallo C.A."/>
            <person name="Diaz A."/>
            <person name="Albertini E."/>
            <person name="Caccamo M."/>
            <person name="Echenique V."/>
        </authorList>
    </citation>
    <scope>NUCLEOTIDE SEQUENCE [LARGE SCALE GENOMIC DNA]</scope>
    <source>
        <strain evidence="8">cv. Victoria</strain>
        <tissue evidence="7">Leaf</tissue>
    </source>
</reference>
<feature type="non-terminal residue" evidence="7">
    <location>
        <position position="1"/>
    </location>
</feature>
<evidence type="ECO:0000259" key="6">
    <source>
        <dbReference type="PROSITE" id="PS51999"/>
    </source>
</evidence>
<dbReference type="PANTHER" id="PTHR35163">
    <property type="entry name" value="OS02G0467300 PROTEIN"/>
    <property type="match status" value="1"/>
</dbReference>
<dbReference type="OrthoDB" id="696051at2759"/>
<evidence type="ECO:0000313" key="8">
    <source>
        <dbReference type="Proteomes" id="UP000324897"/>
    </source>
</evidence>
<evidence type="ECO:0000256" key="1">
    <source>
        <dbReference type="ARBA" id="ARBA00022723"/>
    </source>
</evidence>
<keyword evidence="5" id="KW-1133">Transmembrane helix</keyword>
<protein>
    <recommendedName>
        <fullName evidence="6">GRF-type domain-containing protein</fullName>
    </recommendedName>
</protein>
<dbReference type="AlphaFoldDB" id="A0A5J9SNJ4"/>
<evidence type="ECO:0000313" key="7">
    <source>
        <dbReference type="EMBL" id="TVU00602.1"/>
    </source>
</evidence>
<feature type="domain" description="GRF-type" evidence="6">
    <location>
        <begin position="55"/>
        <end position="95"/>
    </location>
</feature>
<organism evidence="7 8">
    <name type="scientific">Eragrostis curvula</name>
    <name type="common">weeping love grass</name>
    <dbReference type="NCBI Taxonomy" id="38414"/>
    <lineage>
        <taxon>Eukaryota</taxon>
        <taxon>Viridiplantae</taxon>
        <taxon>Streptophyta</taxon>
        <taxon>Embryophyta</taxon>
        <taxon>Tracheophyta</taxon>
        <taxon>Spermatophyta</taxon>
        <taxon>Magnoliopsida</taxon>
        <taxon>Liliopsida</taxon>
        <taxon>Poales</taxon>
        <taxon>Poaceae</taxon>
        <taxon>PACMAD clade</taxon>
        <taxon>Chloridoideae</taxon>
        <taxon>Eragrostideae</taxon>
        <taxon>Eragrostidinae</taxon>
        <taxon>Eragrostis</taxon>
    </lineage>
</organism>
<gene>
    <name evidence="7" type="ORF">EJB05_53965</name>
</gene>
<evidence type="ECO:0000256" key="3">
    <source>
        <dbReference type="ARBA" id="ARBA00022833"/>
    </source>
</evidence>
<evidence type="ECO:0000256" key="4">
    <source>
        <dbReference type="PROSITE-ProRule" id="PRU01343"/>
    </source>
</evidence>
<keyword evidence="5" id="KW-0472">Membrane</keyword>
<dbReference type="Gramene" id="TVU00602">
    <property type="protein sequence ID" value="TVU00602"/>
    <property type="gene ID" value="EJB05_53965"/>
</dbReference>
<dbReference type="Proteomes" id="UP000324897">
    <property type="component" value="Unassembled WGS sequence"/>
</dbReference>
<dbReference type="PROSITE" id="PS51999">
    <property type="entry name" value="ZF_GRF"/>
    <property type="match status" value="1"/>
</dbReference>
<keyword evidence="1" id="KW-0479">Metal-binding</keyword>
<keyword evidence="3" id="KW-0862">Zinc</keyword>
<proteinExistence type="predicted"/>
<evidence type="ECO:0000256" key="2">
    <source>
        <dbReference type="ARBA" id="ARBA00022771"/>
    </source>
</evidence>
<dbReference type="PANTHER" id="PTHR35163:SF12">
    <property type="entry name" value="OS05G0134500 PROTEIN"/>
    <property type="match status" value="1"/>
</dbReference>
<dbReference type="InterPro" id="IPR010666">
    <property type="entry name" value="Znf_GRF"/>
</dbReference>
<keyword evidence="2 4" id="KW-0863">Zinc-finger</keyword>
<sequence length="176" mass="19565">MSELDDVASVASCEPAGDDDYLDYLVSESPVDDMTNVPKGHIDEIDGKLDSSRQCRHLEPSVRKVCSEGKDTGRHFYGCARKEKPCNYYAWIDPKWPNAVEEILETMTTRVRDYELEAKLAIAQVEAMIRDKEASTRPVSCKLQAAITVMVGAFFAMVSAAIVHVINRRASSNSDC</sequence>
<evidence type="ECO:0000256" key="5">
    <source>
        <dbReference type="SAM" id="Phobius"/>
    </source>
</evidence>
<dbReference type="Pfam" id="PF06839">
    <property type="entry name" value="Zn_ribbon_GRF"/>
    <property type="match status" value="1"/>
</dbReference>
<dbReference type="GO" id="GO:0008270">
    <property type="term" value="F:zinc ion binding"/>
    <property type="evidence" value="ECO:0007669"/>
    <property type="project" value="UniProtKB-KW"/>
</dbReference>
<keyword evidence="5" id="KW-0812">Transmembrane</keyword>
<accession>A0A5J9SNJ4</accession>